<accession>A0A178C388</accession>
<comment type="cofactor">
    <cofactor evidence="1">
        <name>Zn(2+)</name>
        <dbReference type="ChEBI" id="CHEBI:29105"/>
    </cofactor>
</comment>
<dbReference type="InterPro" id="IPR036291">
    <property type="entry name" value="NAD(P)-bd_dom_sf"/>
</dbReference>
<dbReference type="Proteomes" id="UP000185904">
    <property type="component" value="Unassembled WGS sequence"/>
</dbReference>
<evidence type="ECO:0000256" key="5">
    <source>
        <dbReference type="ARBA" id="ARBA00023002"/>
    </source>
</evidence>
<name>A0A178C388_9EURO</name>
<keyword evidence="5" id="KW-0560">Oxidoreductase</keyword>
<dbReference type="PANTHER" id="PTHR43161:SF23">
    <property type="entry name" value="(R,R)-BUTANEDIOL DEHYDROGENASE-RELATED"/>
    <property type="match status" value="1"/>
</dbReference>
<dbReference type="InterPro" id="IPR013154">
    <property type="entry name" value="ADH-like_N"/>
</dbReference>
<dbReference type="GO" id="GO:0034079">
    <property type="term" value="P:butanediol biosynthetic process"/>
    <property type="evidence" value="ECO:0007669"/>
    <property type="project" value="TreeGrafter"/>
</dbReference>
<keyword evidence="4" id="KW-0862">Zinc</keyword>
<dbReference type="InterPro" id="IPR013149">
    <property type="entry name" value="ADH-like_C"/>
</dbReference>
<dbReference type="Pfam" id="PF08240">
    <property type="entry name" value="ADH_N"/>
    <property type="match status" value="1"/>
</dbReference>
<comment type="caution">
    <text evidence="7">The sequence shown here is derived from an EMBL/GenBank/DDBJ whole genome shotgun (WGS) entry which is preliminary data.</text>
</comment>
<dbReference type="Gene3D" id="3.40.50.720">
    <property type="entry name" value="NAD(P)-binding Rossmann-like Domain"/>
    <property type="match status" value="1"/>
</dbReference>
<dbReference type="SMART" id="SM00829">
    <property type="entry name" value="PKS_ER"/>
    <property type="match status" value="1"/>
</dbReference>
<evidence type="ECO:0000256" key="3">
    <source>
        <dbReference type="ARBA" id="ARBA00022723"/>
    </source>
</evidence>
<sequence>MSSMRAARFYGNRDIRVEEVPIPEPGPGECLVEVEWCGICGSDLHEYAAGPVLMRTVDPTTGEPRPIIFGHEFCGRLKSVPPGSKLQVGQAVMVDPHCICRTCSSCTAGDDHICHKLGFIGGSSGKGGGLSEYATVEEAHCLPLPDNVSLEYAAVIEPLVVCHHAAKASGLDLAGLNVLILGGGPVGAALMSVLRAHRVNKIVLSEPTAKRKEQAKDVVDRVVDPRSEKVGDVCRELTGGKGVDVVFDCAGVQPALEAGFDALRSGGTFVNVAVWEKPIQIQFLPFFFKEVKFMSSCCYNEQDFKEVMELMAKGKSSQVKSTFLQYYTSAHDTITHEDPPAGSFQGYEKMVTSRIALEDTGPKGFEELVNNRDDQIKILISPKIR</sequence>
<dbReference type="RefSeq" id="XP_022494760.1">
    <property type="nucleotide sequence ID" value="XM_022649277.1"/>
</dbReference>
<dbReference type="OrthoDB" id="3941538at2759"/>
<evidence type="ECO:0000259" key="6">
    <source>
        <dbReference type="SMART" id="SM00829"/>
    </source>
</evidence>
<feature type="domain" description="Enoyl reductase (ER)" evidence="6">
    <location>
        <begin position="11"/>
        <end position="316"/>
    </location>
</feature>
<evidence type="ECO:0000256" key="4">
    <source>
        <dbReference type="ARBA" id="ARBA00022833"/>
    </source>
</evidence>
<protein>
    <submittedName>
        <fullName evidence="7">Chlorophyll synthesis pathway protein BchC</fullName>
    </submittedName>
</protein>
<gene>
    <name evidence="7" type="ORF">AYO20_11023</name>
</gene>
<dbReference type="GO" id="GO:0005737">
    <property type="term" value="C:cytoplasm"/>
    <property type="evidence" value="ECO:0007669"/>
    <property type="project" value="TreeGrafter"/>
</dbReference>
<proteinExistence type="inferred from homology"/>
<evidence type="ECO:0000256" key="1">
    <source>
        <dbReference type="ARBA" id="ARBA00001947"/>
    </source>
</evidence>
<dbReference type="SUPFAM" id="SSF50129">
    <property type="entry name" value="GroES-like"/>
    <property type="match status" value="1"/>
</dbReference>
<organism evidence="7 8">
    <name type="scientific">Fonsecaea nubica</name>
    <dbReference type="NCBI Taxonomy" id="856822"/>
    <lineage>
        <taxon>Eukaryota</taxon>
        <taxon>Fungi</taxon>
        <taxon>Dikarya</taxon>
        <taxon>Ascomycota</taxon>
        <taxon>Pezizomycotina</taxon>
        <taxon>Eurotiomycetes</taxon>
        <taxon>Chaetothyriomycetidae</taxon>
        <taxon>Chaetothyriales</taxon>
        <taxon>Herpotrichiellaceae</taxon>
        <taxon>Fonsecaea</taxon>
    </lineage>
</organism>
<reference evidence="7 8" key="1">
    <citation type="submission" date="2016-03" db="EMBL/GenBank/DDBJ databases">
        <title>The draft genome sequence of Fonsecaea nubica causative agent of cutaneous subcutaneous infection in human host.</title>
        <authorList>
            <person name="Costa F."/>
            <person name="Sybren D.H."/>
            <person name="Raittz R.T."/>
            <person name="Weiss V.A."/>
            <person name="Leao A.C."/>
            <person name="Gomes R."/>
            <person name="De Souza E.M."/>
            <person name="Pedrosa F.O."/>
            <person name="Steffens M.B."/>
            <person name="Bombassaro A."/>
            <person name="Tadra-Sfeir M.Z."/>
            <person name="Moreno L.F."/>
            <person name="Najafzadeh M.J."/>
            <person name="Felipe M.S."/>
            <person name="Teixeira M."/>
            <person name="Sun J."/>
            <person name="Xi L."/>
            <person name="Castro M.A."/>
            <person name="Vicente V.A."/>
        </authorList>
    </citation>
    <scope>NUCLEOTIDE SEQUENCE [LARGE SCALE GENOMIC DNA]</scope>
    <source>
        <strain evidence="7 8">CBS 269.64</strain>
    </source>
</reference>
<dbReference type="InterPro" id="IPR011032">
    <property type="entry name" value="GroES-like_sf"/>
</dbReference>
<dbReference type="EMBL" id="LVCJ01000130">
    <property type="protein sequence ID" value="OAL23211.1"/>
    <property type="molecule type" value="Genomic_DNA"/>
</dbReference>
<evidence type="ECO:0000256" key="2">
    <source>
        <dbReference type="ARBA" id="ARBA00008072"/>
    </source>
</evidence>
<keyword evidence="3" id="KW-0479">Metal-binding</keyword>
<dbReference type="GO" id="GO:0046872">
    <property type="term" value="F:metal ion binding"/>
    <property type="evidence" value="ECO:0007669"/>
    <property type="project" value="UniProtKB-KW"/>
</dbReference>
<dbReference type="AlphaFoldDB" id="A0A178C388"/>
<evidence type="ECO:0000313" key="8">
    <source>
        <dbReference type="Proteomes" id="UP000185904"/>
    </source>
</evidence>
<evidence type="ECO:0000313" key="7">
    <source>
        <dbReference type="EMBL" id="OAL23211.1"/>
    </source>
</evidence>
<dbReference type="Gene3D" id="3.90.180.10">
    <property type="entry name" value="Medium-chain alcohol dehydrogenases, catalytic domain"/>
    <property type="match status" value="1"/>
</dbReference>
<dbReference type="PANTHER" id="PTHR43161">
    <property type="entry name" value="SORBITOL DEHYDROGENASE"/>
    <property type="match status" value="1"/>
</dbReference>
<dbReference type="CDD" id="cd08233">
    <property type="entry name" value="butanediol_DH_like"/>
    <property type="match status" value="1"/>
</dbReference>
<dbReference type="SUPFAM" id="SSF51735">
    <property type="entry name" value="NAD(P)-binding Rossmann-fold domains"/>
    <property type="match status" value="1"/>
</dbReference>
<dbReference type="GeneID" id="34594409"/>
<comment type="similarity">
    <text evidence="2">Belongs to the zinc-containing alcohol dehydrogenase family.</text>
</comment>
<keyword evidence="8" id="KW-1185">Reference proteome</keyword>
<dbReference type="Pfam" id="PF00107">
    <property type="entry name" value="ADH_zinc_N"/>
    <property type="match status" value="1"/>
</dbReference>
<dbReference type="GO" id="GO:0000721">
    <property type="term" value="F:(R,R)-butanediol dehydrogenase activity"/>
    <property type="evidence" value="ECO:0007669"/>
    <property type="project" value="TreeGrafter"/>
</dbReference>
<dbReference type="InterPro" id="IPR020843">
    <property type="entry name" value="ER"/>
</dbReference>